<evidence type="ECO:0000259" key="1">
    <source>
        <dbReference type="Pfam" id="PF12728"/>
    </source>
</evidence>
<accession>A0A292YBZ9</accession>
<dbReference type="Pfam" id="PF12728">
    <property type="entry name" value="HTH_17"/>
    <property type="match status" value="1"/>
</dbReference>
<dbReference type="Gene3D" id="1.10.238.160">
    <property type="match status" value="1"/>
</dbReference>
<comment type="caution">
    <text evidence="2">The sequence shown here is derived from an EMBL/GenBank/DDBJ whole genome shotgun (WGS) entry which is preliminary data.</text>
</comment>
<evidence type="ECO:0000313" key="2">
    <source>
        <dbReference type="EMBL" id="GAX87033.1"/>
    </source>
</evidence>
<protein>
    <submittedName>
        <fullName evidence="2">Prophage regulatory protein</fullName>
    </submittedName>
</protein>
<dbReference type="AlphaFoldDB" id="A0A292YBZ9"/>
<evidence type="ECO:0000313" key="3">
    <source>
        <dbReference type="Proteomes" id="UP000217944"/>
    </source>
</evidence>
<dbReference type="InterPro" id="IPR041657">
    <property type="entry name" value="HTH_17"/>
</dbReference>
<dbReference type="SUPFAM" id="SSF46955">
    <property type="entry name" value="Putative DNA-binding domain"/>
    <property type="match status" value="1"/>
</dbReference>
<dbReference type="EMBL" id="BDME01000001">
    <property type="protein sequence ID" value="GAX87033.1"/>
    <property type="molecule type" value="Genomic_DNA"/>
</dbReference>
<sequence length="54" mass="6432">MYLTITELIEILKLSKATIYRKIKANEFPKPVKQGKFSYWAESDINRWIEKLKG</sequence>
<dbReference type="RefSeq" id="WP_096258190.1">
    <property type="nucleotide sequence ID" value="NZ_BDME01000001.1"/>
</dbReference>
<keyword evidence="3" id="KW-1185">Reference proteome</keyword>
<name>A0A292YBZ9_9BACT</name>
<feature type="domain" description="Helix-turn-helix" evidence="1">
    <location>
        <begin position="2"/>
        <end position="51"/>
    </location>
</feature>
<dbReference type="Proteomes" id="UP000217944">
    <property type="component" value="Unassembled WGS sequence"/>
</dbReference>
<reference evidence="2 3" key="1">
    <citation type="journal article" date="2017" name="Syst. Appl. Microbiol.">
        <title>Lebetimonas natsushimae sp. nov., a novel strictly anaerobic, moderately thermophilic chemoautotroph isolated from a deep-sea hydrothermal vent polychaete nest in the Mid-Okinawa Trough.</title>
        <authorList>
            <person name="Nagata R."/>
            <person name="Takaki Y."/>
            <person name="Tame A."/>
            <person name="Nunoura T."/>
            <person name="Muto H."/>
            <person name="Mino S."/>
            <person name="Sawayama S."/>
            <person name="Takai K."/>
            <person name="Nakagawa S."/>
        </authorList>
    </citation>
    <scope>NUCLEOTIDE SEQUENCE [LARGE SCALE GENOMIC DNA]</scope>
    <source>
        <strain evidence="2 3">HS1857</strain>
    </source>
</reference>
<organism evidence="2 3">
    <name type="scientific">Lebetimonas natsushimae</name>
    <dbReference type="NCBI Taxonomy" id="1936991"/>
    <lineage>
        <taxon>Bacteria</taxon>
        <taxon>Pseudomonadati</taxon>
        <taxon>Campylobacterota</taxon>
        <taxon>Epsilonproteobacteria</taxon>
        <taxon>Nautiliales</taxon>
        <taxon>Nautiliaceae</taxon>
        <taxon>Lebetimonas</taxon>
    </lineage>
</organism>
<dbReference type="OrthoDB" id="9801242at2"/>
<gene>
    <name evidence="2" type="ORF">LNAT_P0328</name>
</gene>
<proteinExistence type="predicted"/>
<dbReference type="InterPro" id="IPR009061">
    <property type="entry name" value="DNA-bd_dom_put_sf"/>
</dbReference>